<organism evidence="2 3">
    <name type="scientific">Stentor coeruleus</name>
    <dbReference type="NCBI Taxonomy" id="5963"/>
    <lineage>
        <taxon>Eukaryota</taxon>
        <taxon>Sar</taxon>
        <taxon>Alveolata</taxon>
        <taxon>Ciliophora</taxon>
        <taxon>Postciliodesmatophora</taxon>
        <taxon>Heterotrichea</taxon>
        <taxon>Heterotrichida</taxon>
        <taxon>Stentoridae</taxon>
        <taxon>Stentor</taxon>
    </lineage>
</organism>
<accession>A0A1R2B821</accession>
<reference evidence="2 3" key="1">
    <citation type="submission" date="2016-11" db="EMBL/GenBank/DDBJ databases">
        <title>The macronuclear genome of Stentor coeruleus: a giant cell with tiny introns.</title>
        <authorList>
            <person name="Slabodnick M."/>
            <person name="Ruby J.G."/>
            <person name="Reiff S.B."/>
            <person name="Swart E.C."/>
            <person name="Gosai S."/>
            <person name="Prabakaran S."/>
            <person name="Witkowska E."/>
            <person name="Larue G.E."/>
            <person name="Fisher S."/>
            <person name="Freeman R.M."/>
            <person name="Gunawardena J."/>
            <person name="Chu W."/>
            <person name="Stover N.A."/>
            <person name="Gregory B.D."/>
            <person name="Nowacki M."/>
            <person name="Derisi J."/>
            <person name="Roy S.W."/>
            <person name="Marshall W.F."/>
            <person name="Sood P."/>
        </authorList>
    </citation>
    <scope>NUCLEOTIDE SEQUENCE [LARGE SCALE GENOMIC DNA]</scope>
    <source>
        <strain evidence="2">WM001</strain>
    </source>
</reference>
<comment type="caution">
    <text evidence="2">The sequence shown here is derived from an EMBL/GenBank/DDBJ whole genome shotgun (WGS) entry which is preliminary data.</text>
</comment>
<dbReference type="OrthoDB" id="282594at2759"/>
<dbReference type="Proteomes" id="UP000187209">
    <property type="component" value="Unassembled WGS sequence"/>
</dbReference>
<dbReference type="InterPro" id="IPR052326">
    <property type="entry name" value="Diff-Dev_Assoc_Protein"/>
</dbReference>
<dbReference type="AlphaFoldDB" id="A0A1R2B821"/>
<keyword evidence="1" id="KW-0732">Signal</keyword>
<proteinExistence type="predicted"/>
<feature type="signal peptide" evidence="1">
    <location>
        <begin position="1"/>
        <end position="20"/>
    </location>
</feature>
<dbReference type="PANTHER" id="PTHR33459:SF7">
    <property type="entry name" value="DD-GDCA PROTEIN"/>
    <property type="match status" value="1"/>
</dbReference>
<name>A0A1R2B821_9CILI</name>
<sequence>MLILLLLATVSSEICTPVECGDLPSNQCFMYKNNLAQVSSCDPNQVCNITSLSSPINVTCTDLQTPTRYPGDLCSYNSQCTSGLCSDKICSGPGFQQPCTVEIGCSPGFYCLNNLCQNQVRIGGLCMSDTDCVNNALCNLGKCIQYWSLVNNEPTIAPINSLSLACKSGAAKLTISGYTCSPAEDSESLETTCDIGSLCYSSSKTYSSPCVCGKNTYGQGYCPLFSGDSQVQSAIIDSSLVFKNNSLCGSYSRFSINCFALYPSLMPGFLNFSMNFTLAFKGYYALTRNNTDCINMNLNQEYYEIVNALGALQEPALCPAFYCDENATEWVTDQCVLGGNDLNFGVVTDIYYTKYCPSNMYCNAMMGFYNATCQIITESTSYPGDFCNKSSDCSSGRCQENFCLGIREDEQCSSLSDCQPGLFCNTTRLRCQPLRKKFESCISIYECSNTLICNGGICINYFSLQNGEIVDTCNGGLAMSCSSGFAVYNKGICTCQPAPLSARIDTCTYPGQTCFDSSGKHNKTCQCSSEPAANGITRHVYCPPFIGDIYFQNAMINFLNLLNWNQVCNTISRFKETCYLRSNEYLGYYYYYITNMTFYLNYASVYNVPPCVMQAFAYEEYQNEIKLSAWIKKNSNNGSGGNDDDQGSVLRYITGILIFSISF</sequence>
<protein>
    <submittedName>
        <fullName evidence="2">Uncharacterized protein</fullName>
    </submittedName>
</protein>
<dbReference type="PANTHER" id="PTHR33459">
    <property type="entry name" value="DD-GDCA PROTEIN"/>
    <property type="match status" value="1"/>
</dbReference>
<feature type="chain" id="PRO_5012548635" evidence="1">
    <location>
        <begin position="21"/>
        <end position="663"/>
    </location>
</feature>
<dbReference type="EMBL" id="MPUH01000863">
    <property type="protein sequence ID" value="OMJ72911.1"/>
    <property type="molecule type" value="Genomic_DNA"/>
</dbReference>
<evidence type="ECO:0000256" key="1">
    <source>
        <dbReference type="SAM" id="SignalP"/>
    </source>
</evidence>
<gene>
    <name evidence="2" type="ORF">SteCoe_28528</name>
</gene>
<evidence type="ECO:0000313" key="2">
    <source>
        <dbReference type="EMBL" id="OMJ72911.1"/>
    </source>
</evidence>
<evidence type="ECO:0000313" key="3">
    <source>
        <dbReference type="Proteomes" id="UP000187209"/>
    </source>
</evidence>
<keyword evidence="3" id="KW-1185">Reference proteome</keyword>